<gene>
    <name evidence="1" type="ORF">XELAEV_18016244mg</name>
</gene>
<organism evidence="1 2">
    <name type="scientific">Xenopus laevis</name>
    <name type="common">African clawed frog</name>
    <dbReference type="NCBI Taxonomy" id="8355"/>
    <lineage>
        <taxon>Eukaryota</taxon>
        <taxon>Metazoa</taxon>
        <taxon>Chordata</taxon>
        <taxon>Craniata</taxon>
        <taxon>Vertebrata</taxon>
        <taxon>Euteleostomi</taxon>
        <taxon>Amphibia</taxon>
        <taxon>Batrachia</taxon>
        <taxon>Anura</taxon>
        <taxon>Pipoidea</taxon>
        <taxon>Pipidae</taxon>
        <taxon>Xenopodinae</taxon>
        <taxon>Xenopus</taxon>
        <taxon>Xenopus</taxon>
    </lineage>
</organism>
<reference evidence="2" key="1">
    <citation type="journal article" date="2016" name="Nature">
        <title>Genome evolution in the allotetraploid frog Xenopus laevis.</title>
        <authorList>
            <person name="Session A.M."/>
            <person name="Uno Y."/>
            <person name="Kwon T."/>
            <person name="Chapman J.A."/>
            <person name="Toyoda A."/>
            <person name="Takahashi S."/>
            <person name="Fukui A."/>
            <person name="Hikosaka A."/>
            <person name="Suzuki A."/>
            <person name="Kondo M."/>
            <person name="van Heeringen S.J."/>
            <person name="Quigley I."/>
            <person name="Heinz S."/>
            <person name="Ogino H."/>
            <person name="Ochi H."/>
            <person name="Hellsten U."/>
            <person name="Lyons J.B."/>
            <person name="Simakov O."/>
            <person name="Putnam N."/>
            <person name="Stites J."/>
            <person name="Kuroki Y."/>
            <person name="Tanaka T."/>
            <person name="Michiue T."/>
            <person name="Watanabe M."/>
            <person name="Bogdanovic O."/>
            <person name="Lister R."/>
            <person name="Georgiou G."/>
            <person name="Paranjpe S.S."/>
            <person name="van Kruijsbergen I."/>
            <person name="Shu S."/>
            <person name="Carlson J."/>
            <person name="Kinoshita T."/>
            <person name="Ohta Y."/>
            <person name="Mawaribuchi S."/>
            <person name="Jenkins J."/>
            <person name="Grimwood J."/>
            <person name="Schmutz J."/>
            <person name="Mitros T."/>
            <person name="Mozaffari S.V."/>
            <person name="Suzuki Y."/>
            <person name="Haramoto Y."/>
            <person name="Yamamoto T.S."/>
            <person name="Takagi C."/>
            <person name="Heald R."/>
            <person name="Miller K."/>
            <person name="Haudenschild C."/>
            <person name="Kitzman J."/>
            <person name="Nakayama T."/>
            <person name="Izutsu Y."/>
            <person name="Robert J."/>
            <person name="Fortriede J."/>
            <person name="Burns K."/>
            <person name="Lotay V."/>
            <person name="Karimi K."/>
            <person name="Yasuoka Y."/>
            <person name="Dichmann D.S."/>
            <person name="Flajnik M.F."/>
            <person name="Houston D.W."/>
            <person name="Shendure J."/>
            <person name="DuPasquier L."/>
            <person name="Vize P.D."/>
            <person name="Zorn A.M."/>
            <person name="Ito M."/>
            <person name="Marcotte E.M."/>
            <person name="Wallingford J.B."/>
            <person name="Ito Y."/>
            <person name="Asashima M."/>
            <person name="Ueno N."/>
            <person name="Matsuda Y."/>
            <person name="Veenstra G.J."/>
            <person name="Fujiyama A."/>
            <person name="Harland R.M."/>
            <person name="Taira M."/>
            <person name="Rokhsar D.S."/>
        </authorList>
    </citation>
    <scope>NUCLEOTIDE SEQUENCE [LARGE SCALE GENOMIC DNA]</scope>
    <source>
        <strain evidence="2">J</strain>
    </source>
</reference>
<sequence>MRRHCLDRFYKGGISWPWKMTDEGDSYPDVTGFPQPVSFCICKFPVPSHSKLVKDFFHRLKYPSPSQGSMSHQITFQG</sequence>
<dbReference type="EMBL" id="CM004469">
    <property type="protein sequence ID" value="OCT93179.1"/>
    <property type="molecule type" value="Genomic_DNA"/>
</dbReference>
<proteinExistence type="predicted"/>
<evidence type="ECO:0000313" key="1">
    <source>
        <dbReference type="EMBL" id="OCT93179.1"/>
    </source>
</evidence>
<accession>A0A974DJL5</accession>
<evidence type="ECO:0000313" key="2">
    <source>
        <dbReference type="Proteomes" id="UP000694892"/>
    </source>
</evidence>
<dbReference type="Proteomes" id="UP000694892">
    <property type="component" value="Chromosome 2S"/>
</dbReference>
<name>A0A974DJL5_XENLA</name>
<protein>
    <submittedName>
        <fullName evidence="1">Uncharacterized protein</fullName>
    </submittedName>
</protein>
<dbReference type="AlphaFoldDB" id="A0A974DJL5"/>